<evidence type="ECO:0000313" key="2">
    <source>
        <dbReference type="Proteomes" id="UP000009080"/>
    </source>
</evidence>
<proteinExistence type="predicted"/>
<accession>C5BSN1</accession>
<reference evidence="1 2" key="1">
    <citation type="journal article" date="2009" name="PLoS ONE">
        <title>The complete genome of Teredinibacter turnerae T7901: an intracellular endosymbiont of marine wood-boring bivalves (shipworms).</title>
        <authorList>
            <person name="Yang J.C."/>
            <person name="Madupu R."/>
            <person name="Durkin A.S."/>
            <person name="Ekborg N.A."/>
            <person name="Pedamallu C.S."/>
            <person name="Hostetler J.B."/>
            <person name="Radune D."/>
            <person name="Toms B.S."/>
            <person name="Henrissat B."/>
            <person name="Coutinho P.M."/>
            <person name="Schwarz S."/>
            <person name="Field L."/>
            <person name="Trindade-Silva A.E."/>
            <person name="Soares C.A.G."/>
            <person name="Elshahawi S."/>
            <person name="Hanora A."/>
            <person name="Schmidt E.W."/>
            <person name="Haygood M.G."/>
            <person name="Posfai J."/>
            <person name="Benner J."/>
            <person name="Madinger C."/>
            <person name="Nove J."/>
            <person name="Anton B."/>
            <person name="Chaudhary K."/>
            <person name="Foster J."/>
            <person name="Holman A."/>
            <person name="Kumar S."/>
            <person name="Lessard P.A."/>
            <person name="Luyten Y.A."/>
            <person name="Slatko B."/>
            <person name="Wood N."/>
            <person name="Wu B."/>
            <person name="Teplitski M."/>
            <person name="Mougous J.D."/>
            <person name="Ward N."/>
            <person name="Eisen J.A."/>
            <person name="Badger J.H."/>
            <person name="Distel D.L."/>
        </authorList>
    </citation>
    <scope>NUCLEOTIDE SEQUENCE [LARGE SCALE GENOMIC DNA]</scope>
    <source>
        <strain evidence="2">ATCC 39867 / T7901</strain>
    </source>
</reference>
<evidence type="ECO:0000313" key="1">
    <source>
        <dbReference type="EMBL" id="ACR13777.1"/>
    </source>
</evidence>
<dbReference type="EMBL" id="CP001614">
    <property type="protein sequence ID" value="ACR13777.1"/>
    <property type="molecule type" value="Genomic_DNA"/>
</dbReference>
<dbReference type="STRING" id="377629.TERTU_1428"/>
<keyword evidence="2" id="KW-1185">Reference proteome</keyword>
<gene>
    <name evidence="1" type="ordered locus">TERTU_1428</name>
</gene>
<dbReference type="HOGENOM" id="CLU_2848363_0_0_6"/>
<dbReference type="AlphaFoldDB" id="C5BSN1"/>
<dbReference type="Proteomes" id="UP000009080">
    <property type="component" value="Chromosome"/>
</dbReference>
<name>C5BSN1_TERTT</name>
<protein>
    <submittedName>
        <fullName evidence="1">Uncharacterized protein</fullName>
    </submittedName>
</protein>
<sequence length="65" mass="7470">MARLMIYVNSDLIYKVQKFRECSARRNVCESGRELKRALEDEDRAAFELADLVSRLLTACEEGVS</sequence>
<dbReference type="KEGG" id="ttu:TERTU_1428"/>
<organism evidence="1 2">
    <name type="scientific">Teredinibacter turnerae (strain ATCC 39867 / T7901)</name>
    <dbReference type="NCBI Taxonomy" id="377629"/>
    <lineage>
        <taxon>Bacteria</taxon>
        <taxon>Pseudomonadati</taxon>
        <taxon>Pseudomonadota</taxon>
        <taxon>Gammaproteobacteria</taxon>
        <taxon>Cellvibrionales</taxon>
        <taxon>Cellvibrionaceae</taxon>
        <taxon>Teredinibacter</taxon>
    </lineage>
</organism>